<evidence type="ECO:0000313" key="2">
    <source>
        <dbReference type="Proteomes" id="UP000185578"/>
    </source>
</evidence>
<dbReference type="RefSeq" id="WP_075119105.1">
    <property type="nucleotide sequence ID" value="NZ_MSCT01000009.1"/>
</dbReference>
<name>A0A1Q8ERS6_9PSED</name>
<evidence type="ECO:0000313" key="1">
    <source>
        <dbReference type="EMBL" id="OLF54484.1"/>
    </source>
</evidence>
<dbReference type="EMBL" id="MSCT01000009">
    <property type="protein sequence ID" value="OLF54484.1"/>
    <property type="molecule type" value="Genomic_DNA"/>
</dbReference>
<organism evidence="1 2">
    <name type="scientific">Pseudomonas chlororaphis</name>
    <dbReference type="NCBI Taxonomy" id="587753"/>
    <lineage>
        <taxon>Bacteria</taxon>
        <taxon>Pseudomonadati</taxon>
        <taxon>Pseudomonadota</taxon>
        <taxon>Gammaproteobacteria</taxon>
        <taxon>Pseudomonadales</taxon>
        <taxon>Pseudomonadaceae</taxon>
        <taxon>Pseudomonas</taxon>
    </lineage>
</organism>
<proteinExistence type="predicted"/>
<reference evidence="1 2" key="1">
    <citation type="submission" date="2016-12" db="EMBL/GenBank/DDBJ databases">
        <authorList>
            <person name="Song W.-J."/>
            <person name="Kurnit D.M."/>
        </authorList>
    </citation>
    <scope>NUCLEOTIDE SEQUENCE [LARGE SCALE GENOMIC DNA]</scope>
    <source>
        <strain evidence="1 2">PCL1601</strain>
    </source>
</reference>
<dbReference type="Proteomes" id="UP000185578">
    <property type="component" value="Unassembled WGS sequence"/>
</dbReference>
<dbReference type="AlphaFoldDB" id="A0A1Q8ERS6"/>
<comment type="caution">
    <text evidence="1">The sequence shown here is derived from an EMBL/GenBank/DDBJ whole genome shotgun (WGS) entry which is preliminary data.</text>
</comment>
<accession>A0A1Q8ERS6</accession>
<gene>
    <name evidence="1" type="ORF">BTN82_10775</name>
</gene>
<protein>
    <submittedName>
        <fullName evidence="1">Uncharacterized protein</fullName>
    </submittedName>
</protein>
<sequence length="360" mass="40262">MKLNDVIKDCIRLKLNGFATDTAIQSFGGNLLEEKRPALAIEVSTKEILLWMMQEATNVHIYISAGVFYMNALYESNERFPAARIYFMKTENLLLVGKIGVYIEQHGIKLSPVNDADFSILIDDAGYAQRYEAWRERWNTDARSFDGLLGGRRENTAIDQGIWLSSDGRCLVCGVKTDRMATSTVWGESGMMVGFQLCLTHEAESQKQSTLLDYLAKHLGGTVMFSNTRPRTAEEALEQTCETLKLKLECTITKVEDRTVTARRPSGITVVVRQHSPSNYAYNILSPEGRQLSRVDSANHHKVPYGPDHVHSDLSKSKKNIVEASFTYGDVGLDVKLLLKLIQEAESKFSSNQGAPLQCP</sequence>
<dbReference type="OrthoDB" id="8770010at2"/>